<evidence type="ECO:0000256" key="1">
    <source>
        <dbReference type="SAM" id="Phobius"/>
    </source>
</evidence>
<keyword evidence="3" id="KW-1185">Reference proteome</keyword>
<feature type="transmembrane region" description="Helical" evidence="1">
    <location>
        <begin position="76"/>
        <end position="93"/>
    </location>
</feature>
<protein>
    <recommendedName>
        <fullName evidence="4">Tryptophan-associated transmembrane protein (Trp_oprn_chp)</fullName>
    </recommendedName>
</protein>
<evidence type="ECO:0000313" key="2">
    <source>
        <dbReference type="EMBL" id="SDG58253.1"/>
    </source>
</evidence>
<evidence type="ECO:0008006" key="4">
    <source>
        <dbReference type="Google" id="ProtNLM"/>
    </source>
</evidence>
<feature type="transmembrane region" description="Helical" evidence="1">
    <location>
        <begin position="105"/>
        <end position="127"/>
    </location>
</feature>
<organism evidence="2 3">
    <name type="scientific">Klenkia brasiliensis</name>
    <dbReference type="NCBI Taxonomy" id="333142"/>
    <lineage>
        <taxon>Bacteria</taxon>
        <taxon>Bacillati</taxon>
        <taxon>Actinomycetota</taxon>
        <taxon>Actinomycetes</taxon>
        <taxon>Geodermatophilales</taxon>
        <taxon>Geodermatophilaceae</taxon>
        <taxon>Klenkia</taxon>
    </lineage>
</organism>
<keyword evidence="1" id="KW-0812">Transmembrane</keyword>
<reference evidence="3" key="1">
    <citation type="submission" date="2016-10" db="EMBL/GenBank/DDBJ databases">
        <authorList>
            <person name="Varghese N."/>
            <person name="Submissions S."/>
        </authorList>
    </citation>
    <scope>NUCLEOTIDE SEQUENCE [LARGE SCALE GENOMIC DNA]</scope>
    <source>
        <strain evidence="3">DSM 44526</strain>
    </source>
</reference>
<evidence type="ECO:0000313" key="3">
    <source>
        <dbReference type="Proteomes" id="UP000198863"/>
    </source>
</evidence>
<name>A0A1G7VET8_9ACTN</name>
<sequence length="138" mass="13570">MTAPPARKVPPIPAGVAAVCALLGALPVAVFSLIAGVFAAASGVGQGLLFGAVPAVVALTVLVGIVLLLTGRSWRVLVVGSVLTLVLVVWALTQGAASDEPGSVVVLVAGPLVAALLGSLPVVRAWVAARQADRAARG</sequence>
<dbReference type="AlphaFoldDB" id="A0A1G7VET8"/>
<accession>A0A1G7VET8</accession>
<feature type="transmembrane region" description="Helical" evidence="1">
    <location>
        <begin position="12"/>
        <end position="41"/>
    </location>
</feature>
<dbReference type="RefSeq" id="WP_131801494.1">
    <property type="nucleotide sequence ID" value="NZ_FNCF01000004.1"/>
</dbReference>
<keyword evidence="1" id="KW-1133">Transmembrane helix</keyword>
<keyword evidence="1" id="KW-0472">Membrane</keyword>
<dbReference type="EMBL" id="FNCF01000004">
    <property type="protein sequence ID" value="SDG58253.1"/>
    <property type="molecule type" value="Genomic_DNA"/>
</dbReference>
<feature type="transmembrane region" description="Helical" evidence="1">
    <location>
        <begin position="47"/>
        <end position="69"/>
    </location>
</feature>
<dbReference type="Proteomes" id="UP000198863">
    <property type="component" value="Unassembled WGS sequence"/>
</dbReference>
<gene>
    <name evidence="2" type="ORF">SAMN05660324_3034</name>
</gene>
<proteinExistence type="predicted"/>